<feature type="transmembrane region" description="Helical" evidence="1">
    <location>
        <begin position="428"/>
        <end position="453"/>
    </location>
</feature>
<evidence type="ECO:0000313" key="2">
    <source>
        <dbReference type="EMBL" id="QBH11805.1"/>
    </source>
</evidence>
<reference evidence="3 4" key="1">
    <citation type="submission" date="2018-06" db="EMBL/GenBank/DDBJ databases">
        <title>Complete Genome Sequence of Desulfobacter hydrogenophilus (DSM3380).</title>
        <authorList>
            <person name="Marietou A."/>
            <person name="Schreiber L."/>
            <person name="Marshall I."/>
            <person name="Jorgensen B."/>
        </authorList>
    </citation>
    <scope>NUCLEOTIDE SEQUENCE [LARGE SCALE GENOMIC DNA]</scope>
    <source>
        <strain evidence="3 4">DSM 3380</strain>
    </source>
</reference>
<feature type="transmembrane region" description="Helical" evidence="1">
    <location>
        <begin position="884"/>
        <end position="906"/>
    </location>
</feature>
<dbReference type="Pfam" id="PF00873">
    <property type="entry name" value="ACR_tran"/>
    <property type="match status" value="1"/>
</dbReference>
<dbReference type="EMBL" id="QLNI01000033">
    <property type="protein sequence ID" value="RAM01034.1"/>
    <property type="molecule type" value="Genomic_DNA"/>
</dbReference>
<keyword evidence="1" id="KW-0812">Transmembrane</keyword>
<dbReference type="Proteomes" id="UP000293902">
    <property type="component" value="Chromosome"/>
</dbReference>
<name>A0A328F8L6_9BACT</name>
<feature type="transmembrane region" description="Helical" evidence="1">
    <location>
        <begin position="465"/>
        <end position="492"/>
    </location>
</feature>
<evidence type="ECO:0000313" key="3">
    <source>
        <dbReference type="EMBL" id="RAM01034.1"/>
    </source>
</evidence>
<dbReference type="PANTHER" id="PTHR32063">
    <property type="match status" value="1"/>
</dbReference>
<dbReference type="PANTHER" id="PTHR32063:SF18">
    <property type="entry name" value="CATION EFFLUX SYSTEM PROTEIN"/>
    <property type="match status" value="1"/>
</dbReference>
<dbReference type="InterPro" id="IPR001036">
    <property type="entry name" value="Acrflvin-R"/>
</dbReference>
<sequence>MKHFNLTQWSLNHRQLIWFCIVLTAVAGVYAYQGMGRMEDPNFTIRQMIIGVGWPGASATEVEQQVTDKIEKELQDIPGLDFLESYSRPQTAVIYVNIKDTVHSSDIRPTWLEVRNMVNNMVDDLPNGILGPYFNDRFDDVYGNIYALTSDGFSYEQMREKAEDIRQDLLMINSVKKVVLEGVQPEKIYIEMDKKKLARMGIDPLLVAAVIKKQNTVTPSGMLETSTDNVFIRVTGLFDDVDDLRNLPIRVLERTFRLGDIATIRRAYADPSEPKMYYNGEPAIGIAVSMEDGDNILKLGQNLEAAFTRIRQNMPLGLDIHQVANQPMVVKDAINEFVKTLAEAIVIILVVSFLSLGLRSGMVVALCIPLVIAATFLSMKIVGIDLHRVSLGALIISLGLLVDDAVISVEMMAVKLEQGYDKVQAACFAYTVTAFPMLTGTLTTCTGFIPIGFANGVSSEFCRTIFPVIGLSLIISWVVSVMVTPLFGTYLIKTRPTKEGEKERDIYDKAFYRVFRRLLVWCLRFRYVVLILTAAGFIFALHGFKYARKEFFPGSVRPELVVDLTLPEGASIQATDSQAKAFINAISGNPNIDHFACYVGSGGPRFVLTFEPVMAQSNFAQFIIVAKGLNERKQLESQIKNLLDNNFPNVRGHLQTLQMGPPEPYPVMLRVSGREYATVRQIADRVRDVMAADPDLKKINLDWYEKTKKLQLNVDQDKARALGVTSSDLALAIQSQLSGIPVSEFREKDKTVDIVLRLSAGDRQSLDDIRTLPIHVGQGKTIPLSQIADIRFGMEEGLIWRRNLLPTITVQADTMAGVTGNDASQNVYEALKPVRESLPIGYSIDIGGLSEQSQKATGYILEMVPVMTMIIVILLMIQMQNIPNMILTLLTAPLGLMGVIASLLIFNMPMGFLSQLGILALSGIIIRNSVILMDQIDLQVAAGENRYHAIIKATVFRFRPIMLTAASTILGMVPLAVDKFWAPMAISIGGGLLGATILTLFVLPCMVATWYRVKAE</sequence>
<organism evidence="3 4">
    <name type="scientific">Desulfobacter hydrogenophilus</name>
    <dbReference type="NCBI Taxonomy" id="2291"/>
    <lineage>
        <taxon>Bacteria</taxon>
        <taxon>Pseudomonadati</taxon>
        <taxon>Thermodesulfobacteriota</taxon>
        <taxon>Desulfobacteria</taxon>
        <taxon>Desulfobacterales</taxon>
        <taxon>Desulfobacteraceae</taxon>
        <taxon>Desulfobacter</taxon>
    </lineage>
</organism>
<dbReference type="Gene3D" id="3.30.70.1440">
    <property type="entry name" value="Multidrug efflux transporter AcrB pore domain"/>
    <property type="match status" value="1"/>
</dbReference>
<proteinExistence type="predicted"/>
<evidence type="ECO:0000313" key="4">
    <source>
        <dbReference type="Proteomes" id="UP000248798"/>
    </source>
</evidence>
<dbReference type="Gene3D" id="3.30.2090.10">
    <property type="entry name" value="Multidrug efflux transporter AcrB TolC docking domain, DN and DC subdomains"/>
    <property type="match status" value="2"/>
</dbReference>
<dbReference type="SUPFAM" id="SSF82866">
    <property type="entry name" value="Multidrug efflux transporter AcrB transmembrane domain"/>
    <property type="match status" value="2"/>
</dbReference>
<evidence type="ECO:0000256" key="1">
    <source>
        <dbReference type="SAM" id="Phobius"/>
    </source>
</evidence>
<feature type="transmembrane region" description="Helical" evidence="1">
    <location>
        <begin position="363"/>
        <end position="383"/>
    </location>
</feature>
<reference evidence="2 5" key="2">
    <citation type="submission" date="2019-02" db="EMBL/GenBank/DDBJ databases">
        <title>Complete genome sequence of Desulfobacter hydrogenophilus AcRS1.</title>
        <authorList>
            <person name="Marietou A."/>
            <person name="Lund M.B."/>
            <person name="Marshall I.P.G."/>
            <person name="Schreiber L."/>
            <person name="Jorgensen B."/>
        </authorList>
    </citation>
    <scope>NUCLEOTIDE SEQUENCE [LARGE SCALE GENOMIC DNA]</scope>
    <source>
        <strain evidence="2 5">AcRS1</strain>
    </source>
</reference>
<feature type="transmembrane region" description="Helical" evidence="1">
    <location>
        <begin position="912"/>
        <end position="933"/>
    </location>
</feature>
<feature type="transmembrane region" description="Helical" evidence="1">
    <location>
        <begin position="983"/>
        <end position="1011"/>
    </location>
</feature>
<dbReference type="SUPFAM" id="SSF82693">
    <property type="entry name" value="Multidrug efflux transporter AcrB pore domain, PN1, PN2, PC1 and PC2 subdomains"/>
    <property type="match status" value="3"/>
</dbReference>
<dbReference type="Gene3D" id="3.30.70.1430">
    <property type="entry name" value="Multidrug efflux transporter AcrB pore domain"/>
    <property type="match status" value="2"/>
</dbReference>
<dbReference type="InterPro" id="IPR027463">
    <property type="entry name" value="AcrB_DN_DC_subdom"/>
</dbReference>
<dbReference type="GO" id="GO:0042910">
    <property type="term" value="F:xenobiotic transmembrane transporter activity"/>
    <property type="evidence" value="ECO:0007669"/>
    <property type="project" value="TreeGrafter"/>
</dbReference>
<keyword evidence="1" id="KW-1133">Transmembrane helix</keyword>
<feature type="transmembrane region" description="Helical" evidence="1">
    <location>
        <begin position="954"/>
        <end position="977"/>
    </location>
</feature>
<dbReference type="RefSeq" id="WP_111958385.1">
    <property type="nucleotide sequence ID" value="NZ_CP036313.1"/>
</dbReference>
<protein>
    <submittedName>
        <fullName evidence="3">AcrB/AcrD/AcrF family protein</fullName>
    </submittedName>
    <submittedName>
        <fullName evidence="2">Efflux RND transporter permease subunit</fullName>
    </submittedName>
</protein>
<dbReference type="Proteomes" id="UP000248798">
    <property type="component" value="Unassembled WGS sequence"/>
</dbReference>
<dbReference type="OrthoDB" id="9759330at2"/>
<accession>A0A328F8L6</accession>
<dbReference type="GO" id="GO:0005886">
    <property type="term" value="C:plasma membrane"/>
    <property type="evidence" value="ECO:0007669"/>
    <property type="project" value="TreeGrafter"/>
</dbReference>
<feature type="transmembrane region" description="Helical" evidence="1">
    <location>
        <begin position="337"/>
        <end position="356"/>
    </location>
</feature>
<feature type="transmembrane region" description="Helical" evidence="1">
    <location>
        <begin position="525"/>
        <end position="544"/>
    </location>
</feature>
<dbReference type="EMBL" id="CP036313">
    <property type="protein sequence ID" value="QBH11805.1"/>
    <property type="molecule type" value="Genomic_DNA"/>
</dbReference>
<dbReference type="AlphaFoldDB" id="A0A328F8L6"/>
<feature type="transmembrane region" description="Helical" evidence="1">
    <location>
        <begin position="859"/>
        <end position="877"/>
    </location>
</feature>
<evidence type="ECO:0000313" key="5">
    <source>
        <dbReference type="Proteomes" id="UP000293902"/>
    </source>
</evidence>
<dbReference type="SUPFAM" id="SSF82714">
    <property type="entry name" value="Multidrug efflux transporter AcrB TolC docking domain, DN and DC subdomains"/>
    <property type="match status" value="2"/>
</dbReference>
<dbReference type="PRINTS" id="PR00702">
    <property type="entry name" value="ACRIFLAVINRP"/>
</dbReference>
<dbReference type="Gene3D" id="1.20.1640.10">
    <property type="entry name" value="Multidrug efflux transporter AcrB transmembrane domain"/>
    <property type="match status" value="2"/>
</dbReference>
<keyword evidence="1" id="KW-0472">Membrane</keyword>
<keyword evidence="5" id="KW-1185">Reference proteome</keyword>
<dbReference type="Gene3D" id="3.30.70.1320">
    <property type="entry name" value="Multidrug efflux transporter AcrB pore domain like"/>
    <property type="match status" value="1"/>
</dbReference>
<gene>
    <name evidence="3" type="ORF">DO021_15710</name>
    <name evidence="2" type="ORF">EYB58_02005</name>
</gene>